<dbReference type="STRING" id="1330018.A0A167QBI0"/>
<comment type="similarity">
    <text evidence="2">Belongs to the ERF4 family.</text>
</comment>
<evidence type="ECO:0000256" key="2">
    <source>
        <dbReference type="ARBA" id="ARBA00007732"/>
    </source>
</evidence>
<keyword evidence="11" id="KW-1185">Reference proteome</keyword>
<dbReference type="GO" id="GO:0031211">
    <property type="term" value="C:endoplasmic reticulum palmitoyltransferase complex"/>
    <property type="evidence" value="ECO:0007669"/>
    <property type="project" value="TreeGrafter"/>
</dbReference>
<dbReference type="InterPro" id="IPR051371">
    <property type="entry name" value="Ras_palmitoyltransferase"/>
</dbReference>
<dbReference type="GO" id="GO:0005789">
    <property type="term" value="C:endoplasmic reticulum membrane"/>
    <property type="evidence" value="ECO:0007669"/>
    <property type="project" value="UniProtKB-SubCell"/>
</dbReference>
<dbReference type="PANTHER" id="PTHR13254">
    <property type="entry name" value="GOLGI AUTOANTIGEN, GOLGIN SUBFAMILY A, 7"/>
    <property type="match status" value="1"/>
</dbReference>
<dbReference type="GO" id="GO:0006612">
    <property type="term" value="P:protein targeting to membrane"/>
    <property type="evidence" value="ECO:0007669"/>
    <property type="project" value="TreeGrafter"/>
</dbReference>
<feature type="transmembrane region" description="Helical" evidence="8">
    <location>
        <begin position="180"/>
        <end position="201"/>
    </location>
</feature>
<evidence type="ECO:0000256" key="5">
    <source>
        <dbReference type="ARBA" id="ARBA00022824"/>
    </source>
</evidence>
<reference evidence="10 11" key="1">
    <citation type="journal article" date="2016" name="Mol. Biol. Evol.">
        <title>Comparative Genomics of Early-Diverging Mushroom-Forming Fungi Provides Insights into the Origins of Lignocellulose Decay Capabilities.</title>
        <authorList>
            <person name="Nagy L.G."/>
            <person name="Riley R."/>
            <person name="Tritt A."/>
            <person name="Adam C."/>
            <person name="Daum C."/>
            <person name="Floudas D."/>
            <person name="Sun H."/>
            <person name="Yadav J.S."/>
            <person name="Pangilinan J."/>
            <person name="Larsson K.H."/>
            <person name="Matsuura K."/>
            <person name="Barry K."/>
            <person name="Labutti K."/>
            <person name="Kuo R."/>
            <person name="Ohm R.A."/>
            <person name="Bhattacharya S.S."/>
            <person name="Shirouzu T."/>
            <person name="Yoshinaga Y."/>
            <person name="Martin F.M."/>
            <person name="Grigoriev I.V."/>
            <person name="Hibbett D.S."/>
        </authorList>
    </citation>
    <scope>NUCLEOTIDE SEQUENCE [LARGE SCALE GENOMIC DNA]</scope>
    <source>
        <strain evidence="10 11">TUFC12733</strain>
    </source>
</reference>
<keyword evidence="8" id="KW-1133">Transmembrane helix</keyword>
<evidence type="ECO:0000256" key="3">
    <source>
        <dbReference type="ARBA" id="ARBA00011396"/>
    </source>
</evidence>
<dbReference type="Proteomes" id="UP000076738">
    <property type="component" value="Unassembled WGS sequence"/>
</dbReference>
<evidence type="ECO:0000256" key="1">
    <source>
        <dbReference type="ARBA" id="ARBA00004406"/>
    </source>
</evidence>
<feature type="domain" description="Golgin subfamily A member 7/ERF4" evidence="9">
    <location>
        <begin position="131"/>
        <end position="243"/>
    </location>
</feature>
<dbReference type="OrthoDB" id="2190159at2759"/>
<proteinExistence type="inferred from homology"/>
<evidence type="ECO:0000256" key="4">
    <source>
        <dbReference type="ARBA" id="ARBA00018463"/>
    </source>
</evidence>
<protein>
    <recommendedName>
        <fullName evidence="4">Ras modification protein ERF4</fullName>
    </recommendedName>
</protein>
<dbReference type="AlphaFoldDB" id="A0A167QBI0"/>
<evidence type="ECO:0000313" key="11">
    <source>
        <dbReference type="Proteomes" id="UP000076738"/>
    </source>
</evidence>
<feature type="compositionally biased region" description="Polar residues" evidence="7">
    <location>
        <begin position="47"/>
        <end position="73"/>
    </location>
</feature>
<organism evidence="10 11">
    <name type="scientific">Calocera viscosa (strain TUFC12733)</name>
    <dbReference type="NCBI Taxonomy" id="1330018"/>
    <lineage>
        <taxon>Eukaryota</taxon>
        <taxon>Fungi</taxon>
        <taxon>Dikarya</taxon>
        <taxon>Basidiomycota</taxon>
        <taxon>Agaricomycotina</taxon>
        <taxon>Dacrymycetes</taxon>
        <taxon>Dacrymycetales</taxon>
        <taxon>Dacrymycetaceae</taxon>
        <taxon>Calocera</taxon>
    </lineage>
</organism>
<evidence type="ECO:0000256" key="6">
    <source>
        <dbReference type="ARBA" id="ARBA00023136"/>
    </source>
</evidence>
<feature type="compositionally biased region" description="Pro residues" evidence="7">
    <location>
        <begin position="1"/>
        <end position="16"/>
    </location>
</feature>
<gene>
    <name evidence="10" type="ORF">CALVIDRAFT_595724</name>
</gene>
<feature type="compositionally biased region" description="Polar residues" evidence="7">
    <location>
        <begin position="19"/>
        <end position="34"/>
    </location>
</feature>
<dbReference type="InterPro" id="IPR019383">
    <property type="entry name" value="Golgin_A_7/ERF4"/>
</dbReference>
<evidence type="ECO:0000313" key="10">
    <source>
        <dbReference type="EMBL" id="KZO99605.1"/>
    </source>
</evidence>
<dbReference type="Pfam" id="PF10256">
    <property type="entry name" value="Erf4"/>
    <property type="match status" value="1"/>
</dbReference>
<feature type="region of interest" description="Disordered" evidence="7">
    <location>
        <begin position="1"/>
        <end position="121"/>
    </location>
</feature>
<dbReference type="EMBL" id="KV417271">
    <property type="protein sequence ID" value="KZO99605.1"/>
    <property type="molecule type" value="Genomic_DNA"/>
</dbReference>
<evidence type="ECO:0000259" key="9">
    <source>
        <dbReference type="Pfam" id="PF10256"/>
    </source>
</evidence>
<dbReference type="PANTHER" id="PTHR13254:SF0">
    <property type="entry name" value="GOLGIN SUBFAMILY A MEMBER 7_ERF4 DOMAIN-CONTAINING PROTEIN"/>
    <property type="match status" value="1"/>
</dbReference>
<evidence type="ECO:0000256" key="7">
    <source>
        <dbReference type="SAM" id="MobiDB-lite"/>
    </source>
</evidence>
<keyword evidence="8" id="KW-0812">Transmembrane</keyword>
<comment type="subunit">
    <text evidence="3">Interacts with ERF2.</text>
</comment>
<name>A0A167QBI0_CALVF</name>
<accession>A0A167QBI0</accession>
<keyword evidence="6 8" id="KW-0472">Membrane</keyword>
<keyword evidence="5" id="KW-0256">Endoplasmic reticulum</keyword>
<comment type="subcellular location">
    <subcellularLocation>
        <location evidence="1">Endoplasmic reticulum membrane</location>
        <topology evidence="1">Peripheral membrane protein</topology>
    </subcellularLocation>
</comment>
<sequence length="249" mass="27692">MSSHPPSPHLGPPSPPLTRATTHDNTVASHSNGHSVEPNDEKAPYELSTQSAVVSEKSSTGLLRHGTTGSASMRNGKGLDAERGAKGRPSTSAETAPRIPKSSYYIGPPASTSAYGTPPTGKIGVHYPREILRVERDYSGGEIIQFHPAYPLELEGRVTHTQFQETINSINEHLISAHSLWWSFFDNVLAIITLYLSWLLFSTHYEREMTKLRATIDRLNRDVYHPAGLSILWPRNVAFLFLEIEYYLQ</sequence>
<evidence type="ECO:0000256" key="8">
    <source>
        <dbReference type="SAM" id="Phobius"/>
    </source>
</evidence>